<dbReference type="Proteomes" id="UP000004810">
    <property type="component" value="Unassembled WGS sequence"/>
</dbReference>
<feature type="non-terminal residue" evidence="1">
    <location>
        <position position="49"/>
    </location>
</feature>
<gene>
    <name evidence="1" type="ORF">WUBG_17310</name>
</gene>
<comment type="caution">
    <text evidence="1">The sequence shown here is derived from an EMBL/GenBank/DDBJ whole genome shotgun (WGS) entry which is preliminary data.</text>
</comment>
<feature type="non-terminal residue" evidence="1">
    <location>
        <position position="1"/>
    </location>
</feature>
<accession>J9DQ61</accession>
<reference evidence="2" key="1">
    <citation type="submission" date="2012-08" db="EMBL/GenBank/DDBJ databases">
        <title>The Genome Sequence of Wuchereria bancrofti.</title>
        <authorList>
            <person name="Nutman T.B."/>
            <person name="Fink D.L."/>
            <person name="Russ C."/>
            <person name="Young S."/>
            <person name="Zeng Q."/>
            <person name="Koehrsen M."/>
            <person name="Alvarado L."/>
            <person name="Berlin A."/>
            <person name="Chapman S.B."/>
            <person name="Chen Z."/>
            <person name="Freedman E."/>
            <person name="Gellesch M."/>
            <person name="Goldberg J."/>
            <person name="Griggs A."/>
            <person name="Gujja S."/>
            <person name="Heilman E.R."/>
            <person name="Heiman D."/>
            <person name="Hepburn T."/>
            <person name="Howarth C."/>
            <person name="Jen D."/>
            <person name="Larson L."/>
            <person name="Lewis B."/>
            <person name="Mehta T."/>
            <person name="Park D."/>
            <person name="Pearson M."/>
            <person name="Roberts A."/>
            <person name="Saif S."/>
            <person name="Shea T."/>
            <person name="Shenoy N."/>
            <person name="Sisk P."/>
            <person name="Stolte C."/>
            <person name="Sykes S."/>
            <person name="Walk T."/>
            <person name="White J."/>
            <person name="Yandava C."/>
            <person name="Haas B."/>
            <person name="Henn M.R."/>
            <person name="Nusbaum C."/>
            <person name="Birren B."/>
        </authorList>
    </citation>
    <scope>NUCLEOTIDE SEQUENCE [LARGE SCALE GENOMIC DNA]</scope>
    <source>
        <strain evidence="2">NA</strain>
    </source>
</reference>
<dbReference type="AlphaFoldDB" id="J9DQ61"/>
<protein>
    <submittedName>
        <fullName evidence="1">Uncharacterized protein</fullName>
    </submittedName>
</protein>
<proteinExistence type="predicted"/>
<organism evidence="1 2">
    <name type="scientific">Wuchereria bancrofti</name>
    <dbReference type="NCBI Taxonomy" id="6293"/>
    <lineage>
        <taxon>Eukaryota</taxon>
        <taxon>Metazoa</taxon>
        <taxon>Ecdysozoa</taxon>
        <taxon>Nematoda</taxon>
        <taxon>Chromadorea</taxon>
        <taxon>Rhabditida</taxon>
        <taxon>Spirurina</taxon>
        <taxon>Spiruromorpha</taxon>
        <taxon>Filarioidea</taxon>
        <taxon>Onchocercidae</taxon>
        <taxon>Wuchereria</taxon>
    </lineage>
</organism>
<sequence length="49" mass="5537">SLLGYDKEHNIISLQTIGHLDVRGLLPCIRNSDLYILRISETEGVMNLI</sequence>
<evidence type="ECO:0000313" key="2">
    <source>
        <dbReference type="Proteomes" id="UP000004810"/>
    </source>
</evidence>
<evidence type="ECO:0000313" key="1">
    <source>
        <dbReference type="EMBL" id="EJW71783.1"/>
    </source>
</evidence>
<dbReference type="EMBL" id="ADBV01017703">
    <property type="protein sequence ID" value="EJW71783.1"/>
    <property type="molecule type" value="Genomic_DNA"/>
</dbReference>
<name>J9DQ61_WUCBA</name>